<dbReference type="PANTHER" id="PTHR11359:SF0">
    <property type="entry name" value="AMP DEAMINASE"/>
    <property type="match status" value="1"/>
</dbReference>
<comment type="caution">
    <text evidence="2">The sequence shown here is derived from an EMBL/GenBank/DDBJ whole genome shotgun (WGS) entry which is preliminary data.</text>
</comment>
<dbReference type="Proteomes" id="UP001152795">
    <property type="component" value="Unassembled WGS sequence"/>
</dbReference>
<gene>
    <name evidence="2" type="ORF">PACLA_8A036743</name>
</gene>
<keyword evidence="3" id="KW-1185">Reference proteome</keyword>
<comment type="similarity">
    <text evidence="1">Belongs to the metallo-dependent hydrolases superfamily. Adenosine and AMP deaminases family.</text>
</comment>
<dbReference type="GO" id="GO:0005829">
    <property type="term" value="C:cytosol"/>
    <property type="evidence" value="ECO:0007669"/>
    <property type="project" value="TreeGrafter"/>
</dbReference>
<protein>
    <submittedName>
        <fullName evidence="2">AMP deaminase 2-like isoform X3</fullName>
    </submittedName>
</protein>
<dbReference type="EMBL" id="CACRXK020023180">
    <property type="protein sequence ID" value="CAB4037521.1"/>
    <property type="molecule type" value="Genomic_DNA"/>
</dbReference>
<reference evidence="2" key="1">
    <citation type="submission" date="2020-04" db="EMBL/GenBank/DDBJ databases">
        <authorList>
            <person name="Alioto T."/>
            <person name="Alioto T."/>
            <person name="Gomez Garrido J."/>
        </authorList>
    </citation>
    <scope>NUCLEOTIDE SEQUENCE</scope>
    <source>
        <strain evidence="2">A484AB</strain>
    </source>
</reference>
<evidence type="ECO:0000313" key="2">
    <source>
        <dbReference type="EMBL" id="CAB4037521.1"/>
    </source>
</evidence>
<dbReference type="InterPro" id="IPR032466">
    <property type="entry name" value="Metal_Hydrolase"/>
</dbReference>
<dbReference type="InterPro" id="IPR006329">
    <property type="entry name" value="AMPD"/>
</dbReference>
<dbReference type="SUPFAM" id="SSF51556">
    <property type="entry name" value="Metallo-dependent hydrolases"/>
    <property type="match status" value="1"/>
</dbReference>
<dbReference type="GO" id="GO:0032264">
    <property type="term" value="P:IMP salvage"/>
    <property type="evidence" value="ECO:0007669"/>
    <property type="project" value="InterPro"/>
</dbReference>
<dbReference type="PANTHER" id="PTHR11359">
    <property type="entry name" value="AMP DEAMINASE"/>
    <property type="match status" value="1"/>
</dbReference>
<dbReference type="Gene3D" id="3.20.20.140">
    <property type="entry name" value="Metal-dependent hydrolases"/>
    <property type="match status" value="1"/>
</dbReference>
<proteinExistence type="inferred from homology"/>
<dbReference type="GO" id="GO:0046033">
    <property type="term" value="P:AMP metabolic process"/>
    <property type="evidence" value="ECO:0007669"/>
    <property type="project" value="TreeGrafter"/>
</dbReference>
<evidence type="ECO:0000313" key="3">
    <source>
        <dbReference type="Proteomes" id="UP001152795"/>
    </source>
</evidence>
<dbReference type="OrthoDB" id="1723809at2759"/>
<dbReference type="Pfam" id="PF19326">
    <property type="entry name" value="AMP_deaminase"/>
    <property type="match status" value="1"/>
</dbReference>
<sequence>MLQYLFGPMFEATIDPKSHPEMAKFLTQVIGFDSVDDESIPELTPFNEDSETPSNWTQVERPTYAYYIYYMYCNILSLNHLRRERGMNTFVLRPHCGEAGSPKHLVAGFMLTQNISHGLMLRKAPALQYLYYLNQIGIAMSPLSNNALFLNYNQNPFPEFFAKGLNVTLSTDDPLIFHYTEQPLVEEYSIAAQVFKLRGTDVSEVARNSVLMCGFEDEYKRYWLGKDYDKEGLAGNDIAKSNVPNTRAAYRYETLVQELTYICNIVKNAANDDDD</sequence>
<name>A0A7D9JY72_PARCT</name>
<organism evidence="2 3">
    <name type="scientific">Paramuricea clavata</name>
    <name type="common">Red gorgonian</name>
    <name type="synonym">Violescent sea-whip</name>
    <dbReference type="NCBI Taxonomy" id="317549"/>
    <lineage>
        <taxon>Eukaryota</taxon>
        <taxon>Metazoa</taxon>
        <taxon>Cnidaria</taxon>
        <taxon>Anthozoa</taxon>
        <taxon>Octocorallia</taxon>
        <taxon>Malacalcyonacea</taxon>
        <taxon>Plexauridae</taxon>
        <taxon>Paramuricea</taxon>
    </lineage>
</organism>
<dbReference type="GO" id="GO:0003876">
    <property type="term" value="F:AMP deaminase activity"/>
    <property type="evidence" value="ECO:0007669"/>
    <property type="project" value="InterPro"/>
</dbReference>
<accession>A0A7D9JY72</accession>
<dbReference type="AlphaFoldDB" id="A0A7D9JY72"/>
<evidence type="ECO:0000256" key="1">
    <source>
        <dbReference type="ARBA" id="ARBA00006676"/>
    </source>
</evidence>